<evidence type="ECO:0000313" key="1">
    <source>
        <dbReference type="EMBL" id="THX40967.1"/>
    </source>
</evidence>
<evidence type="ECO:0008006" key="3">
    <source>
        <dbReference type="Google" id="ProtNLM"/>
    </source>
</evidence>
<dbReference type="AlphaFoldDB" id="A0A4S9F380"/>
<dbReference type="SUPFAM" id="SSF51905">
    <property type="entry name" value="FAD/NAD(P)-binding domain"/>
    <property type="match status" value="1"/>
</dbReference>
<evidence type="ECO:0000313" key="2">
    <source>
        <dbReference type="Proteomes" id="UP000308953"/>
    </source>
</evidence>
<comment type="caution">
    <text evidence="1">The sequence shown here is derived from an EMBL/GenBank/DDBJ whole genome shotgun (WGS) entry which is preliminary data.</text>
</comment>
<dbReference type="InterPro" id="IPR036188">
    <property type="entry name" value="FAD/NAD-bd_sf"/>
</dbReference>
<dbReference type="Gene3D" id="3.50.50.60">
    <property type="entry name" value="FAD/NAD(P)-binding domain"/>
    <property type="match status" value="1"/>
</dbReference>
<sequence>MPKHYLISFEPPYLETMPGIEMTETISPDYLVIGAGAMGMAFVDTLISDKEATVAIVDRYSRPGGHWTLAYPFVTLHQPSDVYGVNSRQLGDEKIDRVGYNKGLAEVATGDEIVAYYTKVLNTTLLPSGRVTYYPLHNYTGDGEFQSIATGKMFSVGPNTSIVDSTYVKVTVPSMSPPLYEVSENANLVTPNALATLKRPYGAYTIIGAGKTAVDSCSWLLAQNIDPEDISWIMPRDSWFIERAILQPPEATPNPEQLLEEKTDAIMGSKTSQEMFHRMEQLGHAHRLDKRIEPTMFRHAIVTKAEFEEVKKVKNIIRQGRVKRVDPDKVTLEKGTYTPVPDTLFIDCTAPGLGNVPPVPVFNGRNITIQNIKFFQPTFSAALIGHVEASFDDENLKNTLCDPFPYTREPADYPRTLLASMKNRLKWMEEPKVSEWCAKSRLDFPVMGPPPRDPEKAAAFNASIEQQIRGLCDHLEQMAKNDAEQQIGGLCDHFERMAKNDAASVA</sequence>
<name>A0A4S9F380_AURPU</name>
<accession>A0A4S9F380</accession>
<gene>
    <name evidence="1" type="ORF">D6D10_03081</name>
</gene>
<reference evidence="1 2" key="1">
    <citation type="submission" date="2018-10" db="EMBL/GenBank/DDBJ databases">
        <title>Fifty Aureobasidium pullulans genomes reveal a recombining polyextremotolerant generalist.</title>
        <authorList>
            <person name="Gostincar C."/>
            <person name="Turk M."/>
            <person name="Zajc J."/>
            <person name="Gunde-Cimerman N."/>
        </authorList>
    </citation>
    <scope>NUCLEOTIDE SEQUENCE [LARGE SCALE GENOMIC DNA]</scope>
    <source>
        <strain evidence="1 2">EXF-9785</strain>
    </source>
</reference>
<proteinExistence type="predicted"/>
<protein>
    <recommendedName>
        <fullName evidence="3">FAD/NAD(P)-binding domain-containing protein</fullName>
    </recommendedName>
</protein>
<dbReference type="EMBL" id="QZAV01000041">
    <property type="protein sequence ID" value="THX40967.1"/>
    <property type="molecule type" value="Genomic_DNA"/>
</dbReference>
<dbReference type="Proteomes" id="UP000308953">
    <property type="component" value="Unassembled WGS sequence"/>
</dbReference>
<organism evidence="1 2">
    <name type="scientific">Aureobasidium pullulans</name>
    <name type="common">Black yeast</name>
    <name type="synonym">Pullularia pullulans</name>
    <dbReference type="NCBI Taxonomy" id="5580"/>
    <lineage>
        <taxon>Eukaryota</taxon>
        <taxon>Fungi</taxon>
        <taxon>Dikarya</taxon>
        <taxon>Ascomycota</taxon>
        <taxon>Pezizomycotina</taxon>
        <taxon>Dothideomycetes</taxon>
        <taxon>Dothideomycetidae</taxon>
        <taxon>Dothideales</taxon>
        <taxon>Saccotheciaceae</taxon>
        <taxon>Aureobasidium</taxon>
    </lineage>
</organism>